<keyword evidence="2" id="KW-0808">Transferase</keyword>
<dbReference type="GO" id="GO:0016740">
    <property type="term" value="F:transferase activity"/>
    <property type="evidence" value="ECO:0007669"/>
    <property type="project" value="UniProtKB-KW"/>
</dbReference>
<evidence type="ECO:0000259" key="1">
    <source>
        <dbReference type="Pfam" id="PF01636"/>
    </source>
</evidence>
<dbReference type="SUPFAM" id="SSF56112">
    <property type="entry name" value="Protein kinase-like (PK-like)"/>
    <property type="match status" value="1"/>
</dbReference>
<feature type="domain" description="Aminoglycoside phosphotransferase" evidence="1">
    <location>
        <begin position="193"/>
        <end position="354"/>
    </location>
</feature>
<evidence type="ECO:0000313" key="3">
    <source>
        <dbReference type="Proteomes" id="UP000292564"/>
    </source>
</evidence>
<dbReference type="AlphaFoldDB" id="A0A4Q7ZG08"/>
<dbReference type="InterPro" id="IPR011009">
    <property type="entry name" value="Kinase-like_dom_sf"/>
</dbReference>
<proteinExistence type="predicted"/>
<gene>
    <name evidence="2" type="ORF">EV385_0790</name>
</gene>
<dbReference type="RefSeq" id="WP_242624683.1">
    <property type="nucleotide sequence ID" value="NZ_SHKY01000001.1"/>
</dbReference>
<comment type="caution">
    <text evidence="2">The sequence shown here is derived from an EMBL/GenBank/DDBJ whole genome shotgun (WGS) entry which is preliminary data.</text>
</comment>
<reference evidence="2 3" key="1">
    <citation type="submission" date="2019-02" db="EMBL/GenBank/DDBJ databases">
        <title>Sequencing the genomes of 1000 actinobacteria strains.</title>
        <authorList>
            <person name="Klenk H.-P."/>
        </authorList>
    </citation>
    <scope>NUCLEOTIDE SEQUENCE [LARGE SCALE GENOMIC DNA]</scope>
    <source>
        <strain evidence="2 3">DSM 45162</strain>
    </source>
</reference>
<dbReference type="Gene3D" id="3.90.1200.10">
    <property type="match status" value="1"/>
</dbReference>
<keyword evidence="3" id="KW-1185">Reference proteome</keyword>
<organism evidence="2 3">
    <name type="scientific">Krasilnikovia cinnamomea</name>
    <dbReference type="NCBI Taxonomy" id="349313"/>
    <lineage>
        <taxon>Bacteria</taxon>
        <taxon>Bacillati</taxon>
        <taxon>Actinomycetota</taxon>
        <taxon>Actinomycetes</taxon>
        <taxon>Micromonosporales</taxon>
        <taxon>Micromonosporaceae</taxon>
        <taxon>Krasilnikovia</taxon>
    </lineage>
</organism>
<accession>A0A4Q7ZG08</accession>
<dbReference type="Pfam" id="PF01636">
    <property type="entry name" value="APH"/>
    <property type="match status" value="1"/>
</dbReference>
<evidence type="ECO:0000313" key="2">
    <source>
        <dbReference type="EMBL" id="RZU49055.1"/>
    </source>
</evidence>
<dbReference type="Proteomes" id="UP000292564">
    <property type="component" value="Unassembled WGS sequence"/>
</dbReference>
<dbReference type="InterPro" id="IPR002575">
    <property type="entry name" value="Aminoglycoside_PTrfase"/>
</dbReference>
<sequence>MTDAPRDAVAGGRYGLGVDVIVGRTVTLVLVDRAGQPLGVLPPVAVPLPWWQEVSDVVAAVQARDGVEVQVLRLLHGTGDGPVGGEVTYLAQLTGNPPIALGPAEVDLSPQPNRAPYAQPGGPADSVRWAVAALAALGTPAAAARQQRTWNLSAIWRLDAAGTPVAWLKQVPAFFAHEPAVLRLVASVAPGLVPPLLASGAHGRMLLAHVPGADGYGAGADVCARIAQAFHPVQAHFAGRVEELLAVGLPDRRPAAEPFARVAAPYLDEIAGLRELIDELPRRLAEVAACGLPPTLVHGDLHPGNARVGAGRPVLMDWGDATVGHPAYDILRLTGGLPPGDAEALVAAWALRWRRDAPGSDPVRAVELMRPVAALRGAQVYADFLAAIEPAERPYHAADVPERLAAAVVEARRSALPIKHSGTRPLLDPDGPAFA</sequence>
<dbReference type="EMBL" id="SHKY01000001">
    <property type="protein sequence ID" value="RZU49055.1"/>
    <property type="molecule type" value="Genomic_DNA"/>
</dbReference>
<name>A0A4Q7ZG08_9ACTN</name>
<protein>
    <submittedName>
        <fullName evidence="2">Phosphotransferase family enzyme</fullName>
    </submittedName>
</protein>